<evidence type="ECO:0000259" key="1">
    <source>
        <dbReference type="Pfam" id="PF13577"/>
    </source>
</evidence>
<proteinExistence type="predicted"/>
<dbReference type="Proteomes" id="UP001596138">
    <property type="component" value="Unassembled WGS sequence"/>
</dbReference>
<reference evidence="3" key="1">
    <citation type="journal article" date="2019" name="Int. J. Syst. Evol. Microbiol.">
        <title>The Global Catalogue of Microorganisms (GCM) 10K type strain sequencing project: providing services to taxonomists for standard genome sequencing and annotation.</title>
        <authorList>
            <consortium name="The Broad Institute Genomics Platform"/>
            <consortium name="The Broad Institute Genome Sequencing Center for Infectious Disease"/>
            <person name="Wu L."/>
            <person name="Ma J."/>
        </authorList>
    </citation>
    <scope>NUCLEOTIDE SEQUENCE [LARGE SCALE GENOMIC DNA]</scope>
    <source>
        <strain evidence="3">CGMCC 4.7317</strain>
    </source>
</reference>
<comment type="caution">
    <text evidence="2">The sequence shown here is derived from an EMBL/GenBank/DDBJ whole genome shotgun (WGS) entry which is preliminary data.</text>
</comment>
<gene>
    <name evidence="2" type="ORF">ACFQGU_15505</name>
</gene>
<name>A0ABW1T4P4_9ACTN</name>
<dbReference type="Pfam" id="PF13577">
    <property type="entry name" value="SnoaL_4"/>
    <property type="match status" value="1"/>
</dbReference>
<accession>A0ABW1T4P4</accession>
<dbReference type="InterPro" id="IPR032710">
    <property type="entry name" value="NTF2-like_dom_sf"/>
</dbReference>
<dbReference type="SUPFAM" id="SSF54427">
    <property type="entry name" value="NTF2-like"/>
    <property type="match status" value="1"/>
</dbReference>
<evidence type="ECO:0000313" key="2">
    <source>
        <dbReference type="EMBL" id="MFC6239285.1"/>
    </source>
</evidence>
<keyword evidence="3" id="KW-1185">Reference proteome</keyword>
<evidence type="ECO:0000313" key="3">
    <source>
        <dbReference type="Proteomes" id="UP001596138"/>
    </source>
</evidence>
<feature type="domain" description="SnoaL-like" evidence="1">
    <location>
        <begin position="9"/>
        <end position="135"/>
    </location>
</feature>
<dbReference type="RefSeq" id="WP_386768440.1">
    <property type="nucleotide sequence ID" value="NZ_JBHSTI010000009.1"/>
</dbReference>
<dbReference type="InterPro" id="IPR037401">
    <property type="entry name" value="SnoaL-like"/>
</dbReference>
<sequence length="182" mass="20382">MTDHEARLEELAARVEIAQVILRLARGTDRRDRELMLACYHPDATDDHNMFRGSARDFAELVSTSDPAMWVATSHTTSPPLVELRGDVAWAETTAVGFHVGHADTGGSQAVLLIGCRYEDRFECRSGEWRIAHRTVIYDWAGQSALVPGDRPSRRMPFPDDFVVGTRDASDPSYVLRLEALR</sequence>
<organism evidence="2 3">
    <name type="scientific">Longivirga aurantiaca</name>
    <dbReference type="NCBI Taxonomy" id="1837743"/>
    <lineage>
        <taxon>Bacteria</taxon>
        <taxon>Bacillati</taxon>
        <taxon>Actinomycetota</taxon>
        <taxon>Actinomycetes</taxon>
        <taxon>Sporichthyales</taxon>
        <taxon>Sporichthyaceae</taxon>
        <taxon>Longivirga</taxon>
    </lineage>
</organism>
<dbReference type="EMBL" id="JBHSTI010000009">
    <property type="protein sequence ID" value="MFC6239285.1"/>
    <property type="molecule type" value="Genomic_DNA"/>
</dbReference>
<dbReference type="Gene3D" id="3.10.450.50">
    <property type="match status" value="1"/>
</dbReference>
<protein>
    <submittedName>
        <fullName evidence="2">Nuclear transport factor 2 family protein</fullName>
    </submittedName>
</protein>